<dbReference type="Pfam" id="PF01063">
    <property type="entry name" value="Aminotran_4"/>
    <property type="match status" value="1"/>
</dbReference>
<dbReference type="InterPro" id="IPR001544">
    <property type="entry name" value="Aminotrans_IV"/>
</dbReference>
<dbReference type="EMBL" id="RBNI01012855">
    <property type="protein sequence ID" value="RUP42104.1"/>
    <property type="molecule type" value="Genomic_DNA"/>
</dbReference>
<sequence>ATDLFNSNEQNVYLSLNKGFYLLERHITRLLTSAEFFKLETAGRLFSSIPNTEELKKALDTSVPKHEGRKRIRLLVDSHCEITIEHTPLLTPDVPPPNPLPIVLDSQPLPSSTSPWLRHKTTRREAYDSARERAGCDYHGGRPGKEEIPFDVALWNERREVTETSIANLAVEMPREGEGESVWKTPSAECGLLQGVFRAEHLATGKLIEGVITVEDLVLAQQQGRRIRCFNSVRGEYDVVLLPPFPVLVLSPEEERKRRRVEEIEAIRQRALNRRRVG</sequence>
<dbReference type="AlphaFoldDB" id="A0A433CUJ5"/>
<organism evidence="1 2">
    <name type="scientific">Jimgerdemannia flammicorona</name>
    <dbReference type="NCBI Taxonomy" id="994334"/>
    <lineage>
        <taxon>Eukaryota</taxon>
        <taxon>Fungi</taxon>
        <taxon>Fungi incertae sedis</taxon>
        <taxon>Mucoromycota</taxon>
        <taxon>Mucoromycotina</taxon>
        <taxon>Endogonomycetes</taxon>
        <taxon>Endogonales</taxon>
        <taxon>Endogonaceae</taxon>
        <taxon>Jimgerdemannia</taxon>
    </lineage>
</organism>
<dbReference type="InterPro" id="IPR036038">
    <property type="entry name" value="Aminotransferase-like"/>
</dbReference>
<evidence type="ECO:0000313" key="1">
    <source>
        <dbReference type="EMBL" id="RUP42104.1"/>
    </source>
</evidence>
<dbReference type="Gene3D" id="3.30.470.10">
    <property type="match status" value="1"/>
</dbReference>
<dbReference type="InterPro" id="IPR043131">
    <property type="entry name" value="BCAT-like_N"/>
</dbReference>
<protein>
    <submittedName>
        <fullName evidence="1">Para-aminobenzoate synthase, subunit I</fullName>
    </submittedName>
</protein>
<evidence type="ECO:0000313" key="2">
    <source>
        <dbReference type="Proteomes" id="UP000268093"/>
    </source>
</evidence>
<accession>A0A433CUJ5</accession>
<dbReference type="GO" id="GO:0003824">
    <property type="term" value="F:catalytic activity"/>
    <property type="evidence" value="ECO:0007669"/>
    <property type="project" value="InterPro"/>
</dbReference>
<keyword evidence="2" id="KW-1185">Reference proteome</keyword>
<dbReference type="InterPro" id="IPR043132">
    <property type="entry name" value="BCAT-like_C"/>
</dbReference>
<gene>
    <name evidence="1" type="ORF">BC936DRAFT_138279</name>
</gene>
<feature type="non-terminal residue" evidence="1">
    <location>
        <position position="1"/>
    </location>
</feature>
<proteinExistence type="predicted"/>
<reference evidence="1 2" key="1">
    <citation type="journal article" date="2018" name="New Phytol.">
        <title>Phylogenomics of Endogonaceae and evolution of mycorrhizas within Mucoromycota.</title>
        <authorList>
            <person name="Chang Y."/>
            <person name="Desiro A."/>
            <person name="Na H."/>
            <person name="Sandor L."/>
            <person name="Lipzen A."/>
            <person name="Clum A."/>
            <person name="Barry K."/>
            <person name="Grigoriev I.V."/>
            <person name="Martin F.M."/>
            <person name="Stajich J.E."/>
            <person name="Smith M.E."/>
            <person name="Bonito G."/>
            <person name="Spatafora J.W."/>
        </authorList>
    </citation>
    <scope>NUCLEOTIDE SEQUENCE [LARGE SCALE GENOMIC DNA]</scope>
    <source>
        <strain evidence="1 2">GMNB39</strain>
    </source>
</reference>
<dbReference type="OrthoDB" id="64220at2759"/>
<dbReference type="SUPFAM" id="SSF56752">
    <property type="entry name" value="D-aminoacid aminotransferase-like PLP-dependent enzymes"/>
    <property type="match status" value="1"/>
</dbReference>
<dbReference type="Gene3D" id="3.20.10.10">
    <property type="entry name" value="D-amino Acid Aminotransferase, subunit A, domain 2"/>
    <property type="match status" value="1"/>
</dbReference>
<dbReference type="Proteomes" id="UP000268093">
    <property type="component" value="Unassembled WGS sequence"/>
</dbReference>
<name>A0A433CUJ5_9FUNG</name>
<comment type="caution">
    <text evidence="1">The sequence shown here is derived from an EMBL/GenBank/DDBJ whole genome shotgun (WGS) entry which is preliminary data.</text>
</comment>